<protein>
    <recommendedName>
        <fullName evidence="4">Vitamin K-dependent gamma-carboxylase-like protein</fullName>
    </recommendedName>
</protein>
<evidence type="ECO:0000256" key="1">
    <source>
        <dbReference type="SAM" id="Phobius"/>
    </source>
</evidence>
<proteinExistence type="predicted"/>
<evidence type="ECO:0008006" key="4">
    <source>
        <dbReference type="Google" id="ProtNLM"/>
    </source>
</evidence>
<evidence type="ECO:0000313" key="2">
    <source>
        <dbReference type="EMBL" id="PJJ74426.1"/>
    </source>
</evidence>
<accession>A0A2M9CR68</accession>
<feature type="transmembrane region" description="Helical" evidence="1">
    <location>
        <begin position="65"/>
        <end position="85"/>
    </location>
</feature>
<dbReference type="OrthoDB" id="4820922at2"/>
<keyword evidence="1" id="KW-0812">Transmembrane</keyword>
<keyword evidence="1" id="KW-1133">Transmembrane helix</keyword>
<feature type="transmembrane region" description="Helical" evidence="1">
    <location>
        <begin position="115"/>
        <end position="133"/>
    </location>
</feature>
<feature type="transmembrane region" description="Helical" evidence="1">
    <location>
        <begin position="258"/>
        <end position="276"/>
    </location>
</feature>
<dbReference type="AlphaFoldDB" id="A0A2M9CR68"/>
<keyword evidence="1" id="KW-0472">Membrane</keyword>
<reference evidence="2 3" key="1">
    <citation type="submission" date="2017-11" db="EMBL/GenBank/DDBJ databases">
        <title>Genomic Encyclopedia of Archaeal and Bacterial Type Strains, Phase II (KMG-II): From Individual Species to Whole Genera.</title>
        <authorList>
            <person name="Goeker M."/>
        </authorList>
    </citation>
    <scope>NUCLEOTIDE SEQUENCE [LARGE SCALE GENOMIC DNA]</scope>
    <source>
        <strain evidence="2 3">DSM 25478</strain>
    </source>
</reference>
<dbReference type="EMBL" id="PGFE01000002">
    <property type="protein sequence ID" value="PJJ74426.1"/>
    <property type="molecule type" value="Genomic_DNA"/>
</dbReference>
<name>A0A2M9CR68_9CELL</name>
<gene>
    <name evidence="2" type="ORF">CLV28_1923</name>
</gene>
<dbReference type="Proteomes" id="UP000231693">
    <property type="component" value="Unassembled WGS sequence"/>
</dbReference>
<feature type="transmembrane region" description="Helical" evidence="1">
    <location>
        <begin position="154"/>
        <end position="179"/>
    </location>
</feature>
<comment type="caution">
    <text evidence="2">The sequence shown here is derived from an EMBL/GenBank/DDBJ whole genome shotgun (WGS) entry which is preliminary data.</text>
</comment>
<feature type="transmembrane region" description="Helical" evidence="1">
    <location>
        <begin position="92"/>
        <end position="109"/>
    </location>
</feature>
<dbReference type="RefSeq" id="WP_157802580.1">
    <property type="nucleotide sequence ID" value="NZ_BOOX01000014.1"/>
</dbReference>
<sequence>MSAIVRGVDRALLAAGEASRLVEVRTLVALVIGLRLATRDWTLVADRPAVLTSNLTVMSWLPAPLPASVLVALQVAGLAAVALVVAGRAPRAGFVVAWSAYLVLTALWGSSGKVMHNDVLTVLVGLVLVLGPVPPRRGTGRVPDDARWGWPPRAALAVIAVVYLFCGVQKLRVSGISWVTSDNMRWVMLQGTSPFGDGFTHAVANLPLLPSLLAAGALLLELSAPVWLAVRVARIPFAVSVAVMHTSIWAFLGLDYSAWVLTVAAVAVPLGLPRGLRLLDVRARHVPTILGISHPARRTGTPAPTTVGV</sequence>
<evidence type="ECO:0000313" key="3">
    <source>
        <dbReference type="Proteomes" id="UP000231693"/>
    </source>
</evidence>
<feature type="transmembrane region" description="Helical" evidence="1">
    <location>
        <begin position="199"/>
        <end position="220"/>
    </location>
</feature>
<organism evidence="2 3">
    <name type="scientific">Sediminihabitans luteus</name>
    <dbReference type="NCBI Taxonomy" id="1138585"/>
    <lineage>
        <taxon>Bacteria</taxon>
        <taxon>Bacillati</taxon>
        <taxon>Actinomycetota</taxon>
        <taxon>Actinomycetes</taxon>
        <taxon>Micrococcales</taxon>
        <taxon>Cellulomonadaceae</taxon>
        <taxon>Sediminihabitans</taxon>
    </lineage>
</organism>
<keyword evidence="3" id="KW-1185">Reference proteome</keyword>